<protein>
    <submittedName>
        <fullName evidence="1">Uncharacterized protein</fullName>
    </submittedName>
</protein>
<dbReference type="EMBL" id="BFAA01003035">
    <property type="protein sequence ID" value="GCB67623.1"/>
    <property type="molecule type" value="Genomic_DNA"/>
</dbReference>
<dbReference type="Proteomes" id="UP000288216">
    <property type="component" value="Unassembled WGS sequence"/>
</dbReference>
<keyword evidence="2" id="KW-1185">Reference proteome</keyword>
<proteinExistence type="predicted"/>
<evidence type="ECO:0000313" key="1">
    <source>
        <dbReference type="EMBL" id="GCB67623.1"/>
    </source>
</evidence>
<organism evidence="1 2">
    <name type="scientific">Scyliorhinus torazame</name>
    <name type="common">Cloudy catshark</name>
    <name type="synonym">Catulus torazame</name>
    <dbReference type="NCBI Taxonomy" id="75743"/>
    <lineage>
        <taxon>Eukaryota</taxon>
        <taxon>Metazoa</taxon>
        <taxon>Chordata</taxon>
        <taxon>Craniata</taxon>
        <taxon>Vertebrata</taxon>
        <taxon>Chondrichthyes</taxon>
        <taxon>Elasmobranchii</taxon>
        <taxon>Galeomorphii</taxon>
        <taxon>Galeoidea</taxon>
        <taxon>Carcharhiniformes</taxon>
        <taxon>Scyliorhinidae</taxon>
        <taxon>Scyliorhinus</taxon>
    </lineage>
</organism>
<accession>A0A401P3D4</accession>
<dbReference type="AlphaFoldDB" id="A0A401P3D4"/>
<sequence>MEQWLEYLDEKFAQHCKEYAEDMTQAIASIKQVAVWVEEKMTTQGQEIQKLQKQVTEREKESTAMALEISILQDSHKRLLETGLAGKISESSGCQRERTGRMRICWSHWYPKNEHGTFPNLSDE</sequence>
<gene>
    <name evidence="1" type="ORF">scyTo_0008092</name>
</gene>
<name>A0A401P3D4_SCYTO</name>
<evidence type="ECO:0000313" key="2">
    <source>
        <dbReference type="Proteomes" id="UP000288216"/>
    </source>
</evidence>
<reference evidence="1 2" key="1">
    <citation type="journal article" date="2018" name="Nat. Ecol. Evol.">
        <title>Shark genomes provide insights into elasmobranch evolution and the origin of vertebrates.</title>
        <authorList>
            <person name="Hara Y"/>
            <person name="Yamaguchi K"/>
            <person name="Onimaru K"/>
            <person name="Kadota M"/>
            <person name="Koyanagi M"/>
            <person name="Keeley SD"/>
            <person name="Tatsumi K"/>
            <person name="Tanaka K"/>
            <person name="Motone F"/>
            <person name="Kageyama Y"/>
            <person name="Nozu R"/>
            <person name="Adachi N"/>
            <person name="Nishimura O"/>
            <person name="Nakagawa R"/>
            <person name="Tanegashima C"/>
            <person name="Kiyatake I"/>
            <person name="Matsumoto R"/>
            <person name="Murakumo K"/>
            <person name="Nishida K"/>
            <person name="Terakita A"/>
            <person name="Kuratani S"/>
            <person name="Sato K"/>
            <person name="Hyodo S Kuraku.S."/>
        </authorList>
    </citation>
    <scope>NUCLEOTIDE SEQUENCE [LARGE SCALE GENOMIC DNA]</scope>
</reference>
<comment type="caution">
    <text evidence="1">The sequence shown here is derived from an EMBL/GenBank/DDBJ whole genome shotgun (WGS) entry which is preliminary data.</text>
</comment>